<reference evidence="1 2" key="1">
    <citation type="submission" date="2011-04" db="EMBL/GenBank/DDBJ databases">
        <title>The Genome Sequence of Dysgonomonas mossii DSM 22836.</title>
        <authorList>
            <consortium name="The Broad Institute Genome Sequencing Platform"/>
            <person name="Earl A."/>
            <person name="Ward D."/>
            <person name="Feldgarden M."/>
            <person name="Gevers D."/>
            <person name="Pudlo N."/>
            <person name="Martens E."/>
            <person name="Allen-Vercoe E."/>
            <person name="Young S.K."/>
            <person name="Zeng Q."/>
            <person name="Gargeya S."/>
            <person name="Fitzgerald M."/>
            <person name="Haas B."/>
            <person name="Abouelleil A."/>
            <person name="Alvarado L."/>
            <person name="Arachchi H.M."/>
            <person name="Berlin A."/>
            <person name="Brown A."/>
            <person name="Chapman S.B."/>
            <person name="Chen Z."/>
            <person name="Dunbar C."/>
            <person name="Freedman E."/>
            <person name="Gearin G."/>
            <person name="Gellesch M."/>
            <person name="Goldberg J."/>
            <person name="Griggs A."/>
            <person name="Gujja S."/>
            <person name="Heiman D."/>
            <person name="Howarth C."/>
            <person name="Larson L."/>
            <person name="Lui A."/>
            <person name="MacDonald P.J.P."/>
            <person name="Mehta T."/>
            <person name="Montmayeur A."/>
            <person name="Murphy C."/>
            <person name="Neiman D."/>
            <person name="Pearson M."/>
            <person name="Priest M."/>
            <person name="Roberts A."/>
            <person name="Saif S."/>
            <person name="Shea T."/>
            <person name="Shenoy N."/>
            <person name="Sisk P."/>
            <person name="Stolte C."/>
            <person name="Sykes S."/>
            <person name="Yandava C."/>
            <person name="Wortman J."/>
            <person name="Nusbaum C."/>
            <person name="Birren B."/>
        </authorList>
    </citation>
    <scope>NUCLEOTIDE SEQUENCE [LARGE SCALE GENOMIC DNA]</scope>
    <source>
        <strain evidence="1 2">DSM 22836</strain>
    </source>
</reference>
<protein>
    <submittedName>
        <fullName evidence="1">Uncharacterized protein</fullName>
    </submittedName>
</protein>
<gene>
    <name evidence="1" type="ORF">HMPREF9456_02588</name>
</gene>
<comment type="caution">
    <text evidence="1">The sequence shown here is derived from an EMBL/GenBank/DDBJ whole genome shotgun (WGS) entry which is preliminary data.</text>
</comment>
<dbReference type="HOGENOM" id="CLU_3403224_0_0_10"/>
<name>F8X3H4_9BACT</name>
<evidence type="ECO:0000313" key="1">
    <source>
        <dbReference type="EMBL" id="EGK05387.1"/>
    </source>
</evidence>
<organism evidence="1 2">
    <name type="scientific">Dysgonomonas mossii DSM 22836</name>
    <dbReference type="NCBI Taxonomy" id="742767"/>
    <lineage>
        <taxon>Bacteria</taxon>
        <taxon>Pseudomonadati</taxon>
        <taxon>Bacteroidota</taxon>
        <taxon>Bacteroidia</taxon>
        <taxon>Bacteroidales</taxon>
        <taxon>Dysgonomonadaceae</taxon>
        <taxon>Dysgonomonas</taxon>
    </lineage>
</organism>
<keyword evidence="2" id="KW-1185">Reference proteome</keyword>
<dbReference type="EMBL" id="ADLW01000014">
    <property type="protein sequence ID" value="EGK05387.1"/>
    <property type="molecule type" value="Genomic_DNA"/>
</dbReference>
<accession>F8X3H4</accession>
<proteinExistence type="predicted"/>
<dbReference type="AlphaFoldDB" id="F8X3H4"/>
<sequence>MFFSGLEYWNENNTSVSARWSKYAFISFLK</sequence>
<evidence type="ECO:0000313" key="2">
    <source>
        <dbReference type="Proteomes" id="UP000006420"/>
    </source>
</evidence>
<dbReference type="Proteomes" id="UP000006420">
    <property type="component" value="Unassembled WGS sequence"/>
</dbReference>